<feature type="region of interest" description="Disordered" evidence="15">
    <location>
        <begin position="78"/>
        <end position="134"/>
    </location>
</feature>
<keyword evidence="12 14" id="KW-0539">Nucleus</keyword>
<dbReference type="InterPro" id="IPR040706">
    <property type="entry name" value="Zf-MYST"/>
</dbReference>
<dbReference type="InterPro" id="IPR036060">
    <property type="entry name" value="Znf_C2H2C_sf"/>
</dbReference>
<evidence type="ECO:0000256" key="9">
    <source>
        <dbReference type="ARBA" id="ARBA00022990"/>
    </source>
</evidence>
<evidence type="ECO:0000256" key="2">
    <source>
        <dbReference type="ARBA" id="ARBA00010107"/>
    </source>
</evidence>
<keyword evidence="6" id="KW-0863">Zinc-finger</keyword>
<keyword evidence="11" id="KW-0804">Transcription</keyword>
<dbReference type="SUPFAM" id="SSF55729">
    <property type="entry name" value="Acyl-CoA N-acyltransferases (Nat)"/>
    <property type="match status" value="1"/>
</dbReference>
<dbReference type="GO" id="GO:0036409">
    <property type="term" value="C:histone H3-K14 acetyltransferase complex"/>
    <property type="evidence" value="ECO:0007669"/>
    <property type="project" value="TreeGrafter"/>
</dbReference>
<dbReference type="Ensembl" id="ENSCSAVT00000005106.1">
    <property type="protein sequence ID" value="ENSCSAVP00000005035.1"/>
    <property type="gene ID" value="ENSCSAVG00000003004.1"/>
</dbReference>
<sequence length="461" mass="53455">MDETGSRLRKRKFAQSYHVDMKQCPISGCDSRGHLMGRFERHFTLAACPIYHNLTPERCKANHEANERLRKDQAAELGKATPHHNTRNQSEVEPSPNQVKYRKKVQKSRENHAAGSSENRKNLPDREDDPGMREPFLNHIASQYDLNLFRQAQALASEGLESELERLHESGLLAQDGSNPDRRIKVIEIGRYEMDTWYSSPYPEEYVQLPKLFICEFCLKFMKSSTILRRHMAKCVWRHPPGDEIYRKGTISVFEVDGKKNKIYSQNLCLLAKLFLDHKTLYYDVEPFLFYVMTEADLTGCHMVGYFSKEKNSFLNYNVSCILTMPQHMRKGFGKMMIDFSYLLSRKEGKTGSPERPLSDLGLLSYRSYWTDIILRYLSTLAASADLVIRDISQETAVHPADIVSTLQALQMLKYWKGKHIILKKQDIIDTWVQKQSKRPAEFASRSIDPTCLKWLPSRQK</sequence>
<evidence type="ECO:0000259" key="16">
    <source>
        <dbReference type="PROSITE" id="PS51726"/>
    </source>
</evidence>
<feature type="compositionally biased region" description="Polar residues" evidence="15">
    <location>
        <begin position="87"/>
        <end position="98"/>
    </location>
</feature>
<dbReference type="PANTHER" id="PTHR10615:SF161">
    <property type="entry name" value="HISTONE ACETYLTRANSFERASE KAT7"/>
    <property type="match status" value="1"/>
</dbReference>
<comment type="similarity">
    <text evidence="2 14">Belongs to the MYST (SAS/MOZ) family.</text>
</comment>
<dbReference type="STRING" id="51511.ENSCSAVP00000005035"/>
<organism evidence="17 18">
    <name type="scientific">Ciona savignyi</name>
    <name type="common">Pacific transparent sea squirt</name>
    <dbReference type="NCBI Taxonomy" id="51511"/>
    <lineage>
        <taxon>Eukaryota</taxon>
        <taxon>Metazoa</taxon>
        <taxon>Chordata</taxon>
        <taxon>Tunicata</taxon>
        <taxon>Ascidiacea</taxon>
        <taxon>Phlebobranchia</taxon>
        <taxon>Cionidae</taxon>
        <taxon>Ciona</taxon>
    </lineage>
</organism>
<dbReference type="Pfam" id="PF01530">
    <property type="entry name" value="zf-C2HC"/>
    <property type="match status" value="1"/>
</dbReference>
<dbReference type="SUPFAM" id="SSF103637">
    <property type="entry name" value="CCHHC domain"/>
    <property type="match status" value="1"/>
</dbReference>
<proteinExistence type="inferred from homology"/>
<evidence type="ECO:0000313" key="18">
    <source>
        <dbReference type="Proteomes" id="UP000007875"/>
    </source>
</evidence>
<comment type="subcellular location">
    <subcellularLocation>
        <location evidence="1 14">Nucleus</location>
    </subcellularLocation>
</comment>
<keyword evidence="9" id="KW-0007">Acetylation</keyword>
<dbReference type="GO" id="GO:0000775">
    <property type="term" value="C:chromosome, centromeric region"/>
    <property type="evidence" value="ECO:0007669"/>
    <property type="project" value="UniProtKB-SubCell"/>
</dbReference>
<dbReference type="Proteomes" id="UP000007875">
    <property type="component" value="Unassembled WGS sequence"/>
</dbReference>
<evidence type="ECO:0000256" key="8">
    <source>
        <dbReference type="ARBA" id="ARBA00022853"/>
    </source>
</evidence>
<evidence type="ECO:0000256" key="12">
    <source>
        <dbReference type="ARBA" id="ARBA00023242"/>
    </source>
</evidence>
<evidence type="ECO:0000256" key="10">
    <source>
        <dbReference type="ARBA" id="ARBA00023015"/>
    </source>
</evidence>
<evidence type="ECO:0000256" key="13">
    <source>
        <dbReference type="PIRSR" id="PIRSR602717-51"/>
    </source>
</evidence>
<evidence type="ECO:0000256" key="7">
    <source>
        <dbReference type="ARBA" id="ARBA00022833"/>
    </source>
</evidence>
<feature type="compositionally biased region" description="Basic and acidic residues" evidence="15">
    <location>
        <begin position="107"/>
        <end position="132"/>
    </location>
</feature>
<dbReference type="InterPro" id="IPR002515">
    <property type="entry name" value="Znf_C2H2C"/>
</dbReference>
<keyword evidence="18" id="KW-1185">Reference proteome</keyword>
<dbReference type="GO" id="GO:0006260">
    <property type="term" value="P:DNA replication"/>
    <property type="evidence" value="ECO:0007669"/>
    <property type="project" value="UniProtKB-KW"/>
</dbReference>
<dbReference type="PANTHER" id="PTHR10615">
    <property type="entry name" value="HISTONE ACETYLTRANSFERASE"/>
    <property type="match status" value="1"/>
</dbReference>
<reference evidence="17" key="2">
    <citation type="submission" date="2025-08" db="UniProtKB">
        <authorList>
            <consortium name="Ensembl"/>
        </authorList>
    </citation>
    <scope>IDENTIFICATION</scope>
</reference>
<dbReference type="InterPro" id="IPR036388">
    <property type="entry name" value="WH-like_DNA-bd_sf"/>
</dbReference>
<evidence type="ECO:0000313" key="17">
    <source>
        <dbReference type="Ensembl" id="ENSCSAVP00000005035.1"/>
    </source>
</evidence>
<dbReference type="Gene3D" id="1.10.10.10">
    <property type="entry name" value="Winged helix-like DNA-binding domain superfamily/Winged helix DNA-binding domain"/>
    <property type="match status" value="1"/>
</dbReference>
<dbReference type="GO" id="GO:1902035">
    <property type="term" value="P:positive regulation of hematopoietic stem cell proliferation"/>
    <property type="evidence" value="ECO:0007669"/>
    <property type="project" value="UniProtKB-ARBA"/>
</dbReference>
<evidence type="ECO:0000256" key="11">
    <source>
        <dbReference type="ARBA" id="ARBA00023163"/>
    </source>
</evidence>
<evidence type="ECO:0000256" key="14">
    <source>
        <dbReference type="RuleBase" id="RU361211"/>
    </source>
</evidence>
<reference evidence="18" key="1">
    <citation type="submission" date="2003-08" db="EMBL/GenBank/DDBJ databases">
        <authorList>
            <person name="Birren B."/>
            <person name="Nusbaum C."/>
            <person name="Abebe A."/>
            <person name="Abouelleil A."/>
            <person name="Adekoya E."/>
            <person name="Ait-zahra M."/>
            <person name="Allen N."/>
            <person name="Allen T."/>
            <person name="An P."/>
            <person name="Anderson M."/>
            <person name="Anderson S."/>
            <person name="Arachchi H."/>
            <person name="Armbruster J."/>
            <person name="Bachantsang P."/>
            <person name="Baldwin J."/>
            <person name="Barry A."/>
            <person name="Bayul T."/>
            <person name="Blitshsteyn B."/>
            <person name="Bloom T."/>
            <person name="Blye J."/>
            <person name="Boguslavskiy L."/>
            <person name="Borowsky M."/>
            <person name="Boukhgalter B."/>
            <person name="Brunache A."/>
            <person name="Butler J."/>
            <person name="Calixte N."/>
            <person name="Calvo S."/>
            <person name="Camarata J."/>
            <person name="Campo K."/>
            <person name="Chang J."/>
            <person name="Cheshatsang Y."/>
            <person name="Citroen M."/>
            <person name="Collymore A."/>
            <person name="Considine T."/>
            <person name="Cook A."/>
            <person name="Cooke P."/>
            <person name="Corum B."/>
            <person name="Cuomo C."/>
            <person name="David R."/>
            <person name="Dawoe T."/>
            <person name="Degray S."/>
            <person name="Dodge S."/>
            <person name="Dooley K."/>
            <person name="Dorje P."/>
            <person name="Dorjee K."/>
            <person name="Dorris L."/>
            <person name="Duffey N."/>
            <person name="Dupes A."/>
            <person name="Elkins T."/>
            <person name="Engels R."/>
            <person name="Erickson J."/>
            <person name="Farina A."/>
            <person name="Faro S."/>
            <person name="Ferreira P."/>
            <person name="Fischer H."/>
            <person name="Fitzgerald M."/>
            <person name="Foley K."/>
            <person name="Gage D."/>
            <person name="Galagan J."/>
            <person name="Gearin G."/>
            <person name="Gnerre S."/>
            <person name="Gnirke A."/>
            <person name="Goyette A."/>
            <person name="Graham J."/>
            <person name="Grandbois E."/>
            <person name="Gyaltsen K."/>
            <person name="Hafez N."/>
            <person name="Hagopian D."/>
            <person name="Hagos B."/>
            <person name="Hall J."/>
            <person name="Hatcher B."/>
            <person name="Heller A."/>
            <person name="Higgins H."/>
            <person name="Honan T."/>
            <person name="Horn A."/>
            <person name="Houde N."/>
            <person name="Hughes L."/>
            <person name="Hulme W."/>
            <person name="Husby E."/>
            <person name="Iliev I."/>
            <person name="Jaffe D."/>
            <person name="Jones C."/>
            <person name="Kamal M."/>
            <person name="Kamat A."/>
            <person name="Kamvysselis M."/>
            <person name="Karlsson E."/>
            <person name="Kells C."/>
            <person name="Kieu A."/>
            <person name="Kisner P."/>
            <person name="Kodira C."/>
            <person name="Kulbokas E."/>
            <person name="Labutti K."/>
            <person name="Lama D."/>
            <person name="Landers T."/>
            <person name="Leger J."/>
            <person name="Levine S."/>
            <person name="Lewis D."/>
            <person name="Lewis T."/>
            <person name="Lindblad-toh K."/>
            <person name="Liu X."/>
            <person name="Lokyitsang T."/>
            <person name="Lokyitsang Y."/>
            <person name="Lucien O."/>
            <person name="Lui A."/>
            <person name="Ma L.J."/>
            <person name="Mabbitt R."/>
            <person name="Macdonald J."/>
            <person name="Maclean C."/>
            <person name="Major J."/>
            <person name="Manning J."/>
            <person name="Marabella R."/>
            <person name="Maru K."/>
            <person name="Matthews C."/>
            <person name="Mauceli E."/>
            <person name="Mccarthy M."/>
            <person name="Mcdonough S."/>
            <person name="Mcghee T."/>
            <person name="Meldrim J."/>
            <person name="Meneus L."/>
            <person name="Mesirov J."/>
            <person name="Mihalev A."/>
            <person name="Mihova T."/>
            <person name="Mikkelsen T."/>
            <person name="Mlenga V."/>
            <person name="Moru K."/>
            <person name="Mozes J."/>
            <person name="Mulrain L."/>
            <person name="Munson G."/>
            <person name="Naylor J."/>
            <person name="Newes C."/>
            <person name="Nguyen C."/>
            <person name="Nguyen N."/>
            <person name="Nguyen T."/>
            <person name="Nicol R."/>
            <person name="Nielsen C."/>
            <person name="Nizzari M."/>
            <person name="Norbu C."/>
            <person name="Norbu N."/>
            <person name="O'donnell P."/>
            <person name="Okoawo O."/>
            <person name="O'leary S."/>
            <person name="Omotosho B."/>
            <person name="O'neill K."/>
            <person name="Osman S."/>
            <person name="Parker S."/>
            <person name="Perrin D."/>
            <person name="Phunkhang P."/>
            <person name="Piqani B."/>
            <person name="Purcell S."/>
            <person name="Rachupka T."/>
            <person name="Ramasamy U."/>
            <person name="Rameau R."/>
            <person name="Ray V."/>
            <person name="Raymond C."/>
            <person name="Retta R."/>
            <person name="Richardson S."/>
            <person name="Rise C."/>
            <person name="Rodriguez J."/>
            <person name="Rogers J."/>
            <person name="Rogov P."/>
            <person name="Rutman M."/>
            <person name="Schupbach R."/>
            <person name="Seaman C."/>
            <person name="Settipalli S."/>
            <person name="Sharpe T."/>
            <person name="Sheridan J."/>
            <person name="Sherpa N."/>
            <person name="Shi J."/>
            <person name="Smirnov S."/>
            <person name="Smith C."/>
            <person name="Sougnez C."/>
            <person name="Spencer B."/>
            <person name="Stalker J."/>
            <person name="Stange-thomann N."/>
            <person name="Stavropoulos S."/>
            <person name="Stetson K."/>
            <person name="Stone C."/>
            <person name="Stone S."/>
            <person name="Stubbs M."/>
            <person name="Talamas J."/>
            <person name="Tchuinga P."/>
            <person name="Tenzing P."/>
            <person name="Tesfaye S."/>
            <person name="Theodore J."/>
            <person name="Thoulutsang Y."/>
            <person name="Topham K."/>
            <person name="Towey S."/>
            <person name="Tsamla T."/>
            <person name="Tsomo N."/>
            <person name="Vallee D."/>
            <person name="Vassiliev H."/>
            <person name="Venkataraman V."/>
            <person name="Vinson J."/>
            <person name="Vo A."/>
            <person name="Wade C."/>
            <person name="Wang S."/>
            <person name="Wangchuk T."/>
            <person name="Wangdi T."/>
            <person name="Whittaker C."/>
            <person name="Wilkinson J."/>
            <person name="Wu Y."/>
            <person name="Wyman D."/>
            <person name="Yadav S."/>
            <person name="Yang S."/>
            <person name="Yang X."/>
            <person name="Yeager S."/>
            <person name="Yee E."/>
            <person name="Young G."/>
            <person name="Zainoun J."/>
            <person name="Zembeck L."/>
            <person name="Zimmer A."/>
            <person name="Zody M."/>
            <person name="Lander E."/>
        </authorList>
    </citation>
    <scope>NUCLEOTIDE SEQUENCE [LARGE SCALE GENOMIC DNA]</scope>
</reference>
<keyword evidence="5" id="KW-0479">Metal-binding</keyword>
<name>H2YI86_CIOSA</name>
<dbReference type="Pfam" id="PF01853">
    <property type="entry name" value="MOZ_SAS"/>
    <property type="match status" value="1"/>
</dbReference>
<comment type="catalytic activity">
    <reaction evidence="14">
        <text>L-lysyl-[protein] + acetyl-CoA = N(6)-acetyl-L-lysyl-[protein] + CoA + H(+)</text>
        <dbReference type="Rhea" id="RHEA:45948"/>
        <dbReference type="Rhea" id="RHEA-COMP:9752"/>
        <dbReference type="Rhea" id="RHEA-COMP:10731"/>
        <dbReference type="ChEBI" id="CHEBI:15378"/>
        <dbReference type="ChEBI" id="CHEBI:29969"/>
        <dbReference type="ChEBI" id="CHEBI:57287"/>
        <dbReference type="ChEBI" id="CHEBI:57288"/>
        <dbReference type="ChEBI" id="CHEBI:61930"/>
        <dbReference type="EC" id="2.3.1.48"/>
    </reaction>
</comment>
<dbReference type="PROSITE" id="PS51726">
    <property type="entry name" value="MYST_HAT"/>
    <property type="match status" value="1"/>
</dbReference>
<dbReference type="eggNOG" id="KOG2747">
    <property type="taxonomic scope" value="Eukaryota"/>
</dbReference>
<dbReference type="OMA" id="EIGRYEM"/>
<evidence type="ECO:0000256" key="5">
    <source>
        <dbReference type="ARBA" id="ARBA00022723"/>
    </source>
</evidence>
<evidence type="ECO:0000256" key="3">
    <source>
        <dbReference type="ARBA" id="ARBA00013184"/>
    </source>
</evidence>
<evidence type="ECO:0000256" key="1">
    <source>
        <dbReference type="ARBA" id="ARBA00004123"/>
    </source>
</evidence>
<dbReference type="GO" id="GO:0003712">
    <property type="term" value="F:transcription coregulator activity"/>
    <property type="evidence" value="ECO:0007669"/>
    <property type="project" value="TreeGrafter"/>
</dbReference>
<keyword evidence="10" id="KW-0805">Transcription regulation</keyword>
<dbReference type="GeneTree" id="ENSGT00940000163054"/>
<dbReference type="PROSITE" id="PS51802">
    <property type="entry name" value="ZF_CCHHC"/>
    <property type="match status" value="1"/>
</dbReference>
<keyword evidence="7" id="KW-0862">Zinc</keyword>
<keyword evidence="4" id="KW-0808">Transferase</keyword>
<keyword evidence="8" id="KW-0156">Chromatin regulator</keyword>
<dbReference type="InParanoid" id="H2YI86"/>
<dbReference type="GO" id="GO:0005829">
    <property type="term" value="C:cytosol"/>
    <property type="evidence" value="ECO:0007669"/>
    <property type="project" value="UniProtKB-SubCell"/>
</dbReference>
<dbReference type="Gene3D" id="4.10.320.30">
    <property type="match status" value="1"/>
</dbReference>
<dbReference type="GO" id="GO:0045815">
    <property type="term" value="P:transcription initiation-coupled chromatin remodeling"/>
    <property type="evidence" value="ECO:0007669"/>
    <property type="project" value="UniProtKB-ARBA"/>
</dbReference>
<dbReference type="Gene3D" id="3.40.630.30">
    <property type="match status" value="1"/>
</dbReference>
<dbReference type="EC" id="2.3.1.48" evidence="3 14"/>
<dbReference type="InterPro" id="IPR016181">
    <property type="entry name" value="Acyl_CoA_acyltransferase"/>
</dbReference>
<dbReference type="InterPro" id="IPR050603">
    <property type="entry name" value="MYST_HAT"/>
</dbReference>
<evidence type="ECO:0000256" key="6">
    <source>
        <dbReference type="ARBA" id="ARBA00022771"/>
    </source>
</evidence>
<dbReference type="HOGENOM" id="CLU_011815_2_2_1"/>
<dbReference type="Pfam" id="PF17772">
    <property type="entry name" value="zf-MYST"/>
    <property type="match status" value="1"/>
</dbReference>
<dbReference type="GO" id="GO:0003682">
    <property type="term" value="F:chromatin binding"/>
    <property type="evidence" value="ECO:0007669"/>
    <property type="project" value="TreeGrafter"/>
</dbReference>
<dbReference type="GO" id="GO:0010485">
    <property type="term" value="F:histone H4 acetyltransferase activity"/>
    <property type="evidence" value="ECO:0007669"/>
    <property type="project" value="TreeGrafter"/>
</dbReference>
<dbReference type="InterPro" id="IPR002717">
    <property type="entry name" value="HAT_MYST-type"/>
</dbReference>
<accession>H2YI86</accession>
<feature type="active site" description="Proton donor/acceptor" evidence="13">
    <location>
        <position position="355"/>
    </location>
</feature>
<dbReference type="FunCoup" id="H2YI86">
    <property type="interactions" value="240"/>
</dbReference>
<feature type="domain" description="MYST-type HAT" evidence="16">
    <location>
        <begin position="179"/>
        <end position="457"/>
    </location>
</feature>
<dbReference type="AlphaFoldDB" id="H2YI86"/>
<reference evidence="17" key="3">
    <citation type="submission" date="2025-09" db="UniProtKB">
        <authorList>
            <consortium name="Ensembl"/>
        </authorList>
    </citation>
    <scope>IDENTIFICATION</scope>
</reference>
<evidence type="ECO:0000256" key="15">
    <source>
        <dbReference type="SAM" id="MobiDB-lite"/>
    </source>
</evidence>
<dbReference type="GO" id="GO:0006357">
    <property type="term" value="P:regulation of transcription by RNA polymerase II"/>
    <property type="evidence" value="ECO:0007669"/>
    <property type="project" value="TreeGrafter"/>
</dbReference>
<dbReference type="GO" id="GO:0008270">
    <property type="term" value="F:zinc ion binding"/>
    <property type="evidence" value="ECO:0007669"/>
    <property type="project" value="UniProtKB-KW"/>
</dbReference>
<dbReference type="GO" id="GO:0010484">
    <property type="term" value="F:histone H3 acetyltransferase activity"/>
    <property type="evidence" value="ECO:0007669"/>
    <property type="project" value="TreeGrafter"/>
</dbReference>
<protein>
    <recommendedName>
        <fullName evidence="3 14">Histone acetyltransferase</fullName>
        <ecNumber evidence="3 14">2.3.1.48</ecNumber>
    </recommendedName>
</protein>
<evidence type="ECO:0000256" key="4">
    <source>
        <dbReference type="ARBA" id="ARBA00022679"/>
    </source>
</evidence>
<dbReference type="Gene3D" id="3.30.60.60">
    <property type="entry name" value="N-acetyl transferase-like"/>
    <property type="match status" value="1"/>
</dbReference>